<dbReference type="GO" id="GO:0006164">
    <property type="term" value="P:purine nucleotide biosynthetic process"/>
    <property type="evidence" value="ECO:0007669"/>
    <property type="project" value="UniProtKB-KW"/>
</dbReference>
<keyword evidence="3" id="KW-0547">Nucleotide-binding</keyword>
<dbReference type="GO" id="GO:0016874">
    <property type="term" value="F:ligase activity"/>
    <property type="evidence" value="ECO:0007669"/>
    <property type="project" value="UniProtKB-KW"/>
</dbReference>
<evidence type="ECO:0000256" key="5">
    <source>
        <dbReference type="ARBA" id="ARBA00022840"/>
    </source>
</evidence>
<dbReference type="PANTHER" id="PTHR34696:SF1">
    <property type="entry name" value="PHOSPHORIBOSYLFORMYLGLYCINAMIDINE SYNTHASE SUBUNIT PURS"/>
    <property type="match status" value="1"/>
</dbReference>
<evidence type="ECO:0000256" key="3">
    <source>
        <dbReference type="ARBA" id="ARBA00022741"/>
    </source>
</evidence>
<dbReference type="InterPro" id="IPR036604">
    <property type="entry name" value="PurS-like_sf"/>
</dbReference>
<dbReference type="InterPro" id="IPR003850">
    <property type="entry name" value="PurS"/>
</dbReference>
<evidence type="ECO:0008006" key="7">
    <source>
        <dbReference type="Google" id="ProtNLM"/>
    </source>
</evidence>
<accession>X0Y666</accession>
<sequence length="193" mass="21012">MIHRIEIRSREGFGDPHAEGVHHQIKELGIDSVESVRSVKLFFLAGELTAEHAGRIAAELLADPVVEQYCLGGTGFQPALGPTGPVRPVQQEHSLKGCATIEVHLKAGVMDPVAASAEKAVADMGIAIEAVRTARRYELTGQITDQQRETIARRLLANPVIEDIHYQAYTPPAIHGGAYELKIVEVPIRELDD</sequence>
<organism evidence="6">
    <name type="scientific">marine sediment metagenome</name>
    <dbReference type="NCBI Taxonomy" id="412755"/>
    <lineage>
        <taxon>unclassified sequences</taxon>
        <taxon>metagenomes</taxon>
        <taxon>ecological metagenomes</taxon>
    </lineage>
</organism>
<gene>
    <name evidence="6" type="ORF">S01H1_80986</name>
</gene>
<evidence type="ECO:0000256" key="2">
    <source>
        <dbReference type="ARBA" id="ARBA00022598"/>
    </source>
</evidence>
<feature type="non-terminal residue" evidence="6">
    <location>
        <position position="193"/>
    </location>
</feature>
<keyword evidence="4" id="KW-0658">Purine biosynthesis</keyword>
<protein>
    <recommendedName>
        <fullName evidence="7">Phosphoribosylformylglycinamidine synthase</fullName>
    </recommendedName>
</protein>
<dbReference type="Pfam" id="PF02700">
    <property type="entry name" value="PurS"/>
    <property type="match status" value="2"/>
</dbReference>
<dbReference type="EMBL" id="BARS01054755">
    <property type="protein sequence ID" value="GAG51404.1"/>
    <property type="molecule type" value="Genomic_DNA"/>
</dbReference>
<evidence type="ECO:0000256" key="1">
    <source>
        <dbReference type="ARBA" id="ARBA00022490"/>
    </source>
</evidence>
<evidence type="ECO:0000313" key="6">
    <source>
        <dbReference type="EMBL" id="GAG51404.1"/>
    </source>
</evidence>
<keyword evidence="5" id="KW-0067">ATP-binding</keyword>
<dbReference type="SUPFAM" id="SSF82697">
    <property type="entry name" value="PurS-like"/>
    <property type="match status" value="2"/>
</dbReference>
<proteinExistence type="predicted"/>
<dbReference type="PANTHER" id="PTHR34696">
    <property type="entry name" value="PHOSPHORIBOSYLFORMYLGLYCINAMIDINE SYNTHASE SUBUNIT PURS"/>
    <property type="match status" value="1"/>
</dbReference>
<keyword evidence="2" id="KW-0436">Ligase</keyword>
<comment type="caution">
    <text evidence="6">The sequence shown here is derived from an EMBL/GenBank/DDBJ whole genome shotgun (WGS) entry which is preliminary data.</text>
</comment>
<evidence type="ECO:0000256" key="4">
    <source>
        <dbReference type="ARBA" id="ARBA00022755"/>
    </source>
</evidence>
<dbReference type="AlphaFoldDB" id="X0Y666"/>
<dbReference type="GO" id="GO:0005524">
    <property type="term" value="F:ATP binding"/>
    <property type="evidence" value="ECO:0007669"/>
    <property type="project" value="UniProtKB-KW"/>
</dbReference>
<keyword evidence="1" id="KW-0963">Cytoplasm</keyword>
<reference evidence="6" key="1">
    <citation type="journal article" date="2014" name="Front. Microbiol.">
        <title>High frequency of phylogenetically diverse reductive dehalogenase-homologous genes in deep subseafloor sedimentary metagenomes.</title>
        <authorList>
            <person name="Kawai M."/>
            <person name="Futagami T."/>
            <person name="Toyoda A."/>
            <person name="Takaki Y."/>
            <person name="Nishi S."/>
            <person name="Hori S."/>
            <person name="Arai W."/>
            <person name="Tsubouchi T."/>
            <person name="Morono Y."/>
            <person name="Uchiyama I."/>
            <person name="Ito T."/>
            <person name="Fujiyama A."/>
            <person name="Inagaki F."/>
            <person name="Takami H."/>
        </authorList>
    </citation>
    <scope>NUCLEOTIDE SEQUENCE</scope>
    <source>
        <strain evidence="6">Expedition CK06-06</strain>
    </source>
</reference>
<name>X0Y666_9ZZZZ</name>
<dbReference type="Gene3D" id="3.30.1280.10">
    <property type="entry name" value="Phosphoribosylformylglycinamidine synthase subunit PurS"/>
    <property type="match status" value="2"/>
</dbReference>